<name>A0ABU0YHJ5_9PROT</name>
<dbReference type="Pfam" id="PF01514">
    <property type="entry name" value="YscJ_FliF"/>
    <property type="match status" value="1"/>
</dbReference>
<dbReference type="InterPro" id="IPR045851">
    <property type="entry name" value="AMP-bd_C_sf"/>
</dbReference>
<comment type="caution">
    <text evidence="14">The sequence shown here is derived from an EMBL/GenBank/DDBJ whole genome shotgun (WGS) entry which is preliminary data.</text>
</comment>
<evidence type="ECO:0000313" key="14">
    <source>
        <dbReference type="EMBL" id="MDQ7247189.1"/>
    </source>
</evidence>
<feature type="compositionally biased region" description="Polar residues" evidence="10">
    <location>
        <begin position="271"/>
        <end position="290"/>
    </location>
</feature>
<feature type="region of interest" description="Disordered" evidence="10">
    <location>
        <begin position="271"/>
        <end position="333"/>
    </location>
</feature>
<comment type="function">
    <text evidence="9">The M ring may be actively involved in energy transduction.</text>
</comment>
<keyword evidence="7 11" id="KW-0472">Membrane</keyword>
<dbReference type="PRINTS" id="PR01009">
    <property type="entry name" value="FLGMRINGFLIF"/>
</dbReference>
<accession>A0ABU0YHJ5</accession>
<dbReference type="PANTHER" id="PTHR30046">
    <property type="entry name" value="FLAGELLAR M-RING PROTEIN"/>
    <property type="match status" value="1"/>
</dbReference>
<feature type="domain" description="Flagellar M-ring N-terminal" evidence="12">
    <location>
        <begin position="41"/>
        <end position="215"/>
    </location>
</feature>
<keyword evidence="14" id="KW-0282">Flagellum</keyword>
<evidence type="ECO:0000256" key="4">
    <source>
        <dbReference type="ARBA" id="ARBA00022475"/>
    </source>
</evidence>
<keyword evidence="8 9" id="KW-0975">Bacterial flagellum</keyword>
<keyword evidence="4" id="KW-1003">Cell membrane</keyword>
<keyword evidence="15" id="KW-1185">Reference proteome</keyword>
<keyword evidence="14" id="KW-0966">Cell projection</keyword>
<evidence type="ECO:0000256" key="1">
    <source>
        <dbReference type="ARBA" id="ARBA00004117"/>
    </source>
</evidence>
<gene>
    <name evidence="14" type="primary">fliF</name>
    <name evidence="14" type="ORF">Q8A70_05910</name>
</gene>
<dbReference type="PIRSF" id="PIRSF004862">
    <property type="entry name" value="FliF"/>
    <property type="match status" value="1"/>
</dbReference>
<evidence type="ECO:0000256" key="5">
    <source>
        <dbReference type="ARBA" id="ARBA00022692"/>
    </source>
</evidence>
<reference evidence="15" key="1">
    <citation type="submission" date="2023-08" db="EMBL/GenBank/DDBJ databases">
        <title>Rhodospirillaceae gen. nov., a novel taxon isolated from the Yangtze River Yuezi River estuary sludge.</title>
        <authorList>
            <person name="Ruan L."/>
        </authorList>
    </citation>
    <scope>NUCLEOTIDE SEQUENCE [LARGE SCALE GENOMIC DNA]</scope>
    <source>
        <strain evidence="15">R-7</strain>
    </source>
</reference>
<dbReference type="EMBL" id="JAUYVI010000002">
    <property type="protein sequence ID" value="MDQ7247189.1"/>
    <property type="molecule type" value="Genomic_DNA"/>
</dbReference>
<dbReference type="NCBIfam" id="TIGR00206">
    <property type="entry name" value="fliF"/>
    <property type="match status" value="1"/>
</dbReference>
<dbReference type="InterPro" id="IPR043427">
    <property type="entry name" value="YscJ/FliF"/>
</dbReference>
<comment type="subcellular location">
    <subcellularLocation>
        <location evidence="1 9">Bacterial flagellum basal body</location>
    </subcellularLocation>
    <subcellularLocation>
        <location evidence="2">Cell membrane</location>
        <topology evidence="2">Multi-pass membrane protein</topology>
    </subcellularLocation>
</comment>
<evidence type="ECO:0000259" key="13">
    <source>
        <dbReference type="Pfam" id="PF08345"/>
    </source>
</evidence>
<evidence type="ECO:0000256" key="11">
    <source>
        <dbReference type="SAM" id="Phobius"/>
    </source>
</evidence>
<sequence length="565" mass="60763">MEDVNSLMQTLRNLGPLRLASLGAIGFALIAFFVFVVARMTSPGYGLLYSGLEPSDSQAIVQRLDTQNIPYQLKADGSEILVPQDQVTKLRLSLASEGVPSGGSIGYEIFDRADALGTTNFVQQINQIRALEGELARTIRSLKQVKSARVHLVMPKRELFSKDQAEPTASVVLVLQGGSLDKEQVSAIQHLISSSIPGMKANNVSVIDNKGNLLARGADGGEGQDSANMEDMRRSYEVRMTRSIEDLLAQTLGPDKIRAEVNADLDFNQVTTNTENFNPDGQVVRSTQTVEENDSSQDRQQENNVSVANNIPNPPAQQNGAGSNSQSQNQRNEETVNYEISKTTQVEVKHSGTVKRISAAVLVDGTYKPDANGTPVYTPRPQAELDQIATLVKSAIGFDEKRGDVVQVVNMQFTAPDESLTQPFEILGFEKQDLMRIAELLVLSVIAVLVLLLVVRPLLNRLLALPGVAQPGLALAGPAGAALPPGAAAALAIPGPGGAAALPGMSAAEGMIEADNMAEEIDQMIDINQVEGRVRASSLKRISDLVDQHPEQAMNIMRGWMNADQ</sequence>
<dbReference type="Gene3D" id="3.30.300.30">
    <property type="match status" value="1"/>
</dbReference>
<dbReference type="PANTHER" id="PTHR30046:SF0">
    <property type="entry name" value="FLAGELLAR M-RING PROTEIN"/>
    <property type="match status" value="1"/>
</dbReference>
<evidence type="ECO:0000256" key="2">
    <source>
        <dbReference type="ARBA" id="ARBA00004651"/>
    </source>
</evidence>
<keyword evidence="6 11" id="KW-1133">Transmembrane helix</keyword>
<feature type="compositionally biased region" description="Low complexity" evidence="10">
    <location>
        <begin position="308"/>
        <end position="330"/>
    </location>
</feature>
<dbReference type="Pfam" id="PF08345">
    <property type="entry name" value="YscJ_FliF_C"/>
    <property type="match status" value="1"/>
</dbReference>
<evidence type="ECO:0000256" key="10">
    <source>
        <dbReference type="SAM" id="MobiDB-lite"/>
    </source>
</evidence>
<comment type="similarity">
    <text evidence="3 9">Belongs to the FliF family.</text>
</comment>
<evidence type="ECO:0000259" key="12">
    <source>
        <dbReference type="Pfam" id="PF01514"/>
    </source>
</evidence>
<evidence type="ECO:0000256" key="6">
    <source>
        <dbReference type="ARBA" id="ARBA00022989"/>
    </source>
</evidence>
<protein>
    <recommendedName>
        <fullName evidence="9">Flagellar M-ring protein</fullName>
    </recommendedName>
</protein>
<evidence type="ECO:0000256" key="9">
    <source>
        <dbReference type="PIRNR" id="PIRNR004862"/>
    </source>
</evidence>
<keyword evidence="5 11" id="KW-0812">Transmembrane</keyword>
<dbReference type="RefSeq" id="WP_379954593.1">
    <property type="nucleotide sequence ID" value="NZ_JAUYVI010000002.1"/>
</dbReference>
<feature type="domain" description="Flagellar M-ring C-terminal" evidence="13">
    <location>
        <begin position="248"/>
        <end position="413"/>
    </location>
</feature>
<keyword evidence="14" id="KW-0969">Cilium</keyword>
<feature type="transmembrane region" description="Helical" evidence="11">
    <location>
        <begin position="20"/>
        <end position="38"/>
    </location>
</feature>
<feature type="transmembrane region" description="Helical" evidence="11">
    <location>
        <begin position="440"/>
        <end position="459"/>
    </location>
</feature>
<evidence type="ECO:0000256" key="3">
    <source>
        <dbReference type="ARBA" id="ARBA00007971"/>
    </source>
</evidence>
<proteinExistence type="inferred from homology"/>
<evidence type="ECO:0000313" key="15">
    <source>
        <dbReference type="Proteomes" id="UP001230156"/>
    </source>
</evidence>
<dbReference type="Proteomes" id="UP001230156">
    <property type="component" value="Unassembled WGS sequence"/>
</dbReference>
<dbReference type="InterPro" id="IPR006182">
    <property type="entry name" value="FliF_N_dom"/>
</dbReference>
<evidence type="ECO:0000256" key="7">
    <source>
        <dbReference type="ARBA" id="ARBA00023136"/>
    </source>
</evidence>
<dbReference type="InterPro" id="IPR000067">
    <property type="entry name" value="FlgMring_FliF"/>
</dbReference>
<dbReference type="InterPro" id="IPR013556">
    <property type="entry name" value="Flag_M-ring_C"/>
</dbReference>
<evidence type="ECO:0000256" key="8">
    <source>
        <dbReference type="ARBA" id="ARBA00023143"/>
    </source>
</evidence>
<organism evidence="14 15">
    <name type="scientific">Dongia sedimenti</name>
    <dbReference type="NCBI Taxonomy" id="3064282"/>
    <lineage>
        <taxon>Bacteria</taxon>
        <taxon>Pseudomonadati</taxon>
        <taxon>Pseudomonadota</taxon>
        <taxon>Alphaproteobacteria</taxon>
        <taxon>Rhodospirillales</taxon>
        <taxon>Dongiaceae</taxon>
        <taxon>Dongia</taxon>
    </lineage>
</organism>